<dbReference type="AlphaFoldDB" id="A0A137NS74"/>
<accession>A0A137NS74</accession>
<feature type="compositionally biased region" description="Low complexity" evidence="7">
    <location>
        <begin position="51"/>
        <end position="65"/>
    </location>
</feature>
<name>A0A137NS74_CONC2</name>
<dbReference type="GO" id="GO:0006355">
    <property type="term" value="P:regulation of DNA-templated transcription"/>
    <property type="evidence" value="ECO:0007669"/>
    <property type="project" value="InterPro"/>
</dbReference>
<dbReference type="GO" id="GO:0043565">
    <property type="term" value="F:sequence-specific DNA binding"/>
    <property type="evidence" value="ECO:0007669"/>
    <property type="project" value="InterPro"/>
</dbReference>
<evidence type="ECO:0000256" key="3">
    <source>
        <dbReference type="ARBA" id="ARBA00022833"/>
    </source>
</evidence>
<feature type="region of interest" description="Disordered" evidence="7">
    <location>
        <begin position="208"/>
        <end position="227"/>
    </location>
</feature>
<keyword evidence="5" id="KW-0804">Transcription</keyword>
<dbReference type="PROSITE" id="PS50114">
    <property type="entry name" value="GATA_ZN_FINGER_2"/>
    <property type="match status" value="1"/>
</dbReference>
<feature type="compositionally biased region" description="Basic and acidic residues" evidence="7">
    <location>
        <begin position="254"/>
        <end position="276"/>
    </location>
</feature>
<evidence type="ECO:0000256" key="4">
    <source>
        <dbReference type="ARBA" id="ARBA00023015"/>
    </source>
</evidence>
<dbReference type="CDD" id="cd00202">
    <property type="entry name" value="ZnF_GATA"/>
    <property type="match status" value="1"/>
</dbReference>
<evidence type="ECO:0000256" key="7">
    <source>
        <dbReference type="SAM" id="MobiDB-lite"/>
    </source>
</evidence>
<evidence type="ECO:0000256" key="6">
    <source>
        <dbReference type="PROSITE-ProRule" id="PRU00094"/>
    </source>
</evidence>
<proteinExistence type="predicted"/>
<keyword evidence="1" id="KW-0479">Metal-binding</keyword>
<feature type="compositionally biased region" description="Basic and acidic residues" evidence="7">
    <location>
        <begin position="217"/>
        <end position="226"/>
    </location>
</feature>
<dbReference type="SUPFAM" id="SSF57716">
    <property type="entry name" value="Glucocorticoid receptor-like (DNA-binding domain)"/>
    <property type="match status" value="1"/>
</dbReference>
<feature type="region of interest" description="Disordered" evidence="7">
    <location>
        <begin position="246"/>
        <end position="340"/>
    </location>
</feature>
<feature type="compositionally biased region" description="Low complexity" evidence="7">
    <location>
        <begin position="91"/>
        <end position="114"/>
    </location>
</feature>
<protein>
    <submittedName>
        <fullName evidence="9">GATA-domain-containing protein</fullName>
    </submittedName>
</protein>
<dbReference type="PROSITE" id="PS00344">
    <property type="entry name" value="GATA_ZN_FINGER_1"/>
    <property type="match status" value="1"/>
</dbReference>
<dbReference type="PANTHER" id="PTHR47172">
    <property type="entry name" value="OS01G0976800 PROTEIN"/>
    <property type="match status" value="1"/>
</dbReference>
<sequence>MDIKSLCSTSTTAPTYARSRPHPYLPSQSSYVKPEHTRYSPPPSRDHSTSHHYSSSSHYHQQSQPSYPPHSPYSHQQHSHSHSHPHPPPQSYSHNYPRSHPSYQRSPSSHSYQPQSPPQPPSWKHYIHSQLNEIQQMAMGPSEHYPDPLHHLDTIITRTSVLLSNLMKMRPPNAPLPYLEHDPLPLAQPFVVEGYGRRKKRTLNVGTKSCQSCGTKHTPEWRRGPDGTRSLCNACGLHYAKLKKQKLAQQEEEEKQKKLETQSKSESHEGTSKDALEQSPTQKNSPSTPPTHSTPSSHQLDIDFPILRLPSIGPLTKRNSIDGKGSLPSINMLADSIGKH</sequence>
<feature type="domain" description="GATA-type" evidence="8">
    <location>
        <begin position="204"/>
        <end position="258"/>
    </location>
</feature>
<keyword evidence="4" id="KW-0805">Transcription regulation</keyword>
<evidence type="ECO:0000256" key="5">
    <source>
        <dbReference type="ARBA" id="ARBA00023163"/>
    </source>
</evidence>
<keyword evidence="3" id="KW-0862">Zinc</keyword>
<dbReference type="SMART" id="SM00401">
    <property type="entry name" value="ZnF_GATA"/>
    <property type="match status" value="1"/>
</dbReference>
<dbReference type="OMA" id="HITHHST"/>
<dbReference type="InterPro" id="IPR013088">
    <property type="entry name" value="Znf_NHR/GATA"/>
</dbReference>
<feature type="compositionally biased region" description="Basic and acidic residues" evidence="7">
    <location>
        <begin position="33"/>
        <end position="49"/>
    </location>
</feature>
<dbReference type="STRING" id="796925.A0A137NS74"/>
<organism evidence="9 10">
    <name type="scientific">Conidiobolus coronatus (strain ATCC 28846 / CBS 209.66 / NRRL 28638)</name>
    <name type="common">Delacroixia coronata</name>
    <dbReference type="NCBI Taxonomy" id="796925"/>
    <lineage>
        <taxon>Eukaryota</taxon>
        <taxon>Fungi</taxon>
        <taxon>Fungi incertae sedis</taxon>
        <taxon>Zoopagomycota</taxon>
        <taxon>Entomophthoromycotina</taxon>
        <taxon>Entomophthoromycetes</taxon>
        <taxon>Entomophthorales</taxon>
        <taxon>Ancylistaceae</taxon>
        <taxon>Conidiobolus</taxon>
    </lineage>
</organism>
<evidence type="ECO:0000256" key="2">
    <source>
        <dbReference type="ARBA" id="ARBA00022771"/>
    </source>
</evidence>
<evidence type="ECO:0000313" key="10">
    <source>
        <dbReference type="Proteomes" id="UP000070444"/>
    </source>
</evidence>
<feature type="region of interest" description="Disordered" evidence="7">
    <location>
        <begin position="1"/>
        <end position="124"/>
    </location>
</feature>
<evidence type="ECO:0000256" key="1">
    <source>
        <dbReference type="ARBA" id="ARBA00022723"/>
    </source>
</evidence>
<keyword evidence="10" id="KW-1185">Reference proteome</keyword>
<dbReference type="InterPro" id="IPR000679">
    <property type="entry name" value="Znf_GATA"/>
</dbReference>
<gene>
    <name evidence="9" type="ORF">CONCODRAFT_80725</name>
</gene>
<dbReference type="Proteomes" id="UP000070444">
    <property type="component" value="Unassembled WGS sequence"/>
</dbReference>
<dbReference type="Pfam" id="PF00320">
    <property type="entry name" value="GATA"/>
    <property type="match status" value="1"/>
</dbReference>
<evidence type="ECO:0000313" key="9">
    <source>
        <dbReference type="EMBL" id="KXN65598.1"/>
    </source>
</evidence>
<dbReference type="OrthoDB" id="2162994at2759"/>
<dbReference type="PANTHER" id="PTHR47172:SF24">
    <property type="entry name" value="GATA ZINC FINGER DOMAIN-CONTAINING PROTEIN 14-RELATED"/>
    <property type="match status" value="1"/>
</dbReference>
<feature type="compositionally biased region" description="Polar residues" evidence="7">
    <location>
        <begin position="1"/>
        <end position="14"/>
    </location>
</feature>
<dbReference type="Gene3D" id="3.30.50.10">
    <property type="entry name" value="Erythroid Transcription Factor GATA-1, subunit A"/>
    <property type="match status" value="1"/>
</dbReference>
<dbReference type="EMBL" id="KQ964849">
    <property type="protein sequence ID" value="KXN65598.1"/>
    <property type="molecule type" value="Genomic_DNA"/>
</dbReference>
<keyword evidence="2 6" id="KW-0863">Zinc-finger</keyword>
<dbReference type="GO" id="GO:0008270">
    <property type="term" value="F:zinc ion binding"/>
    <property type="evidence" value="ECO:0007669"/>
    <property type="project" value="UniProtKB-KW"/>
</dbReference>
<reference evidence="9 10" key="1">
    <citation type="journal article" date="2015" name="Genome Biol. Evol.">
        <title>Phylogenomic analyses indicate that early fungi evolved digesting cell walls of algal ancestors of land plants.</title>
        <authorList>
            <person name="Chang Y."/>
            <person name="Wang S."/>
            <person name="Sekimoto S."/>
            <person name="Aerts A.L."/>
            <person name="Choi C."/>
            <person name="Clum A."/>
            <person name="LaButti K.M."/>
            <person name="Lindquist E.A."/>
            <person name="Yee Ngan C."/>
            <person name="Ohm R.A."/>
            <person name="Salamov A.A."/>
            <person name="Grigoriev I.V."/>
            <person name="Spatafora J.W."/>
            <person name="Berbee M.L."/>
        </authorList>
    </citation>
    <scope>NUCLEOTIDE SEQUENCE [LARGE SCALE GENOMIC DNA]</scope>
    <source>
        <strain evidence="9 10">NRRL 28638</strain>
    </source>
</reference>
<evidence type="ECO:0000259" key="8">
    <source>
        <dbReference type="PROSITE" id="PS50114"/>
    </source>
</evidence>